<keyword evidence="2" id="KW-1185">Reference proteome</keyword>
<dbReference type="AlphaFoldDB" id="A0A9X0ANC5"/>
<protein>
    <submittedName>
        <fullName evidence="1">Uncharacterized protein</fullName>
    </submittedName>
</protein>
<evidence type="ECO:0000313" key="2">
    <source>
        <dbReference type="Proteomes" id="UP001152300"/>
    </source>
</evidence>
<sequence length="108" mass="11782">MAQCSFQTIQIPVPFSITFWYSRNGHHAIGQLLRGDCGTASGATIRWTITGTEGETEITTPEVMWQIAFPGATLKIQARIGHKVEVITSESRKTPGVAFCAFHSTSRG</sequence>
<dbReference type="EMBL" id="JAPEIS010000006">
    <property type="protein sequence ID" value="KAJ8065815.1"/>
    <property type="molecule type" value="Genomic_DNA"/>
</dbReference>
<evidence type="ECO:0000313" key="1">
    <source>
        <dbReference type="EMBL" id="KAJ8065815.1"/>
    </source>
</evidence>
<proteinExistence type="predicted"/>
<gene>
    <name evidence="1" type="ORF">OCU04_006478</name>
</gene>
<dbReference type="Proteomes" id="UP001152300">
    <property type="component" value="Unassembled WGS sequence"/>
</dbReference>
<organism evidence="1 2">
    <name type="scientific">Sclerotinia nivalis</name>
    <dbReference type="NCBI Taxonomy" id="352851"/>
    <lineage>
        <taxon>Eukaryota</taxon>
        <taxon>Fungi</taxon>
        <taxon>Dikarya</taxon>
        <taxon>Ascomycota</taxon>
        <taxon>Pezizomycotina</taxon>
        <taxon>Leotiomycetes</taxon>
        <taxon>Helotiales</taxon>
        <taxon>Sclerotiniaceae</taxon>
        <taxon>Sclerotinia</taxon>
    </lineage>
</organism>
<comment type="caution">
    <text evidence="1">The sequence shown here is derived from an EMBL/GenBank/DDBJ whole genome shotgun (WGS) entry which is preliminary data.</text>
</comment>
<reference evidence="1" key="1">
    <citation type="submission" date="2022-11" db="EMBL/GenBank/DDBJ databases">
        <title>Genome Resource of Sclerotinia nivalis Strain SnTB1, a Plant Pathogen Isolated from American Ginseng.</title>
        <authorList>
            <person name="Fan S."/>
        </authorList>
    </citation>
    <scope>NUCLEOTIDE SEQUENCE</scope>
    <source>
        <strain evidence="1">SnTB1</strain>
    </source>
</reference>
<accession>A0A9X0ANC5</accession>
<name>A0A9X0ANC5_9HELO</name>